<dbReference type="PANTHER" id="PTHR43003">
    <property type="entry name" value="DNA-3-METHYLADENINE GLYCOSYLASE"/>
    <property type="match status" value="1"/>
</dbReference>
<dbReference type="SUPFAM" id="SSF48150">
    <property type="entry name" value="DNA-glycosylase"/>
    <property type="match status" value="1"/>
</dbReference>
<feature type="domain" description="HhH-GPD" evidence="6">
    <location>
        <begin position="40"/>
        <end position="197"/>
    </location>
</feature>
<evidence type="ECO:0000256" key="3">
    <source>
        <dbReference type="ARBA" id="ARBA00012000"/>
    </source>
</evidence>
<dbReference type="Proteomes" id="UP000032430">
    <property type="component" value="Chromosome I"/>
</dbReference>
<accession>A0A098G9W9</accession>
<keyword evidence="5" id="KW-0234">DNA repair</keyword>
<dbReference type="GO" id="GO:0032131">
    <property type="term" value="F:alkylated DNA binding"/>
    <property type="evidence" value="ECO:0007669"/>
    <property type="project" value="TreeGrafter"/>
</dbReference>
<sequence>MCFLSEIDPPLKKVIDIIGSMKIELDPLETVFEALGSSILYQQLHGKAAAKILERLKLLFGSSSAFPQPAQIIQSSEEELRSVGLSRAKVAALKDLAEKAIARLIPNRAQAETMSDIELITAFSQVRGIGRWTAEMFLIFSLGRLDVLPSHDFGVRKGFMKVYALDDMPTPKELEQYGERWSPFRTAASWYLWRALEIDAS</sequence>
<dbReference type="InterPro" id="IPR011257">
    <property type="entry name" value="DNA_glycosylase"/>
</dbReference>
<keyword evidence="8" id="KW-1185">Reference proteome</keyword>
<evidence type="ECO:0000313" key="7">
    <source>
        <dbReference type="EMBL" id="CEG58782.1"/>
    </source>
</evidence>
<dbReference type="KEGG" id="lfa:LFA_3450"/>
<dbReference type="PANTHER" id="PTHR43003:SF5">
    <property type="entry name" value="DNA-3-METHYLADENINE GLYCOSYLASE"/>
    <property type="match status" value="1"/>
</dbReference>
<dbReference type="FunFam" id="1.10.340.30:FF:000004">
    <property type="entry name" value="DNA-3-methyladenine glycosylase II"/>
    <property type="match status" value="1"/>
</dbReference>
<proteinExistence type="inferred from homology"/>
<comment type="similarity">
    <text evidence="2">Belongs to the alkylbase DNA glycosidase AlkA family.</text>
</comment>
<dbReference type="Gene3D" id="1.10.1670.40">
    <property type="match status" value="1"/>
</dbReference>
<dbReference type="AlphaFoldDB" id="A0A098G9W9"/>
<evidence type="ECO:0000313" key="8">
    <source>
        <dbReference type="Proteomes" id="UP000032430"/>
    </source>
</evidence>
<dbReference type="EMBL" id="LN614827">
    <property type="protein sequence ID" value="CEG58782.1"/>
    <property type="molecule type" value="Genomic_DNA"/>
</dbReference>
<dbReference type="HOGENOM" id="CLU_000445_72_5_6"/>
<protein>
    <recommendedName>
        <fullName evidence="3">DNA-3-methyladenine glycosylase II</fullName>
        <ecNumber evidence="3">3.2.2.21</ecNumber>
    </recommendedName>
</protein>
<dbReference type="Gene3D" id="1.10.340.30">
    <property type="entry name" value="Hypothetical protein, domain 2"/>
    <property type="match status" value="1"/>
</dbReference>
<dbReference type="GO" id="GO:0032993">
    <property type="term" value="C:protein-DNA complex"/>
    <property type="evidence" value="ECO:0007669"/>
    <property type="project" value="TreeGrafter"/>
</dbReference>
<comment type="catalytic activity">
    <reaction evidence="1">
        <text>Hydrolysis of alkylated DNA, releasing 3-methyladenine, 3-methylguanine, 7-methylguanine and 7-methyladenine.</text>
        <dbReference type="EC" id="3.2.2.21"/>
    </reaction>
</comment>
<dbReference type="GO" id="GO:0043916">
    <property type="term" value="F:DNA-7-methylguanine glycosylase activity"/>
    <property type="evidence" value="ECO:0007669"/>
    <property type="project" value="TreeGrafter"/>
</dbReference>
<keyword evidence="4" id="KW-0227">DNA damage</keyword>
<dbReference type="InterPro" id="IPR051912">
    <property type="entry name" value="Alkylbase_DNA_Glycosylase/TA"/>
</dbReference>
<dbReference type="GO" id="GO:0006307">
    <property type="term" value="P:DNA alkylation repair"/>
    <property type="evidence" value="ECO:0007669"/>
    <property type="project" value="TreeGrafter"/>
</dbReference>
<name>A0A098G9W9_9GAMM</name>
<dbReference type="InterPro" id="IPR003265">
    <property type="entry name" value="HhH-GPD_domain"/>
</dbReference>
<evidence type="ECO:0000256" key="2">
    <source>
        <dbReference type="ARBA" id="ARBA00010817"/>
    </source>
</evidence>
<evidence type="ECO:0000259" key="6">
    <source>
        <dbReference type="SMART" id="SM00478"/>
    </source>
</evidence>
<dbReference type="SMART" id="SM00478">
    <property type="entry name" value="ENDO3c"/>
    <property type="match status" value="1"/>
</dbReference>
<organism evidence="7 8">
    <name type="scientific">Legionella fallonii LLAP-10</name>
    <dbReference type="NCBI Taxonomy" id="1212491"/>
    <lineage>
        <taxon>Bacteria</taxon>
        <taxon>Pseudomonadati</taxon>
        <taxon>Pseudomonadota</taxon>
        <taxon>Gammaproteobacteria</taxon>
        <taxon>Legionellales</taxon>
        <taxon>Legionellaceae</taxon>
        <taxon>Legionella</taxon>
    </lineage>
</organism>
<dbReference type="EC" id="3.2.2.21" evidence="3"/>
<dbReference type="CDD" id="cd00056">
    <property type="entry name" value="ENDO3c"/>
    <property type="match status" value="1"/>
</dbReference>
<dbReference type="GO" id="GO:0006285">
    <property type="term" value="P:base-excision repair, AP site formation"/>
    <property type="evidence" value="ECO:0007669"/>
    <property type="project" value="TreeGrafter"/>
</dbReference>
<evidence type="ECO:0000256" key="1">
    <source>
        <dbReference type="ARBA" id="ARBA00000086"/>
    </source>
</evidence>
<evidence type="ECO:0000256" key="4">
    <source>
        <dbReference type="ARBA" id="ARBA00022763"/>
    </source>
</evidence>
<evidence type="ECO:0000256" key="5">
    <source>
        <dbReference type="ARBA" id="ARBA00023204"/>
    </source>
</evidence>
<dbReference type="GO" id="GO:0008725">
    <property type="term" value="F:DNA-3-methyladenine glycosylase activity"/>
    <property type="evidence" value="ECO:0007669"/>
    <property type="project" value="TreeGrafter"/>
</dbReference>
<reference evidence="8" key="1">
    <citation type="submission" date="2014-09" db="EMBL/GenBank/DDBJ databases">
        <authorList>
            <person name="Gomez-Valero L."/>
        </authorList>
    </citation>
    <scope>NUCLEOTIDE SEQUENCE [LARGE SCALE GENOMIC DNA]</scope>
    <source>
        <strain evidence="8">ATCC700992</strain>
    </source>
</reference>
<dbReference type="Pfam" id="PF00730">
    <property type="entry name" value="HhH-GPD"/>
    <property type="match status" value="1"/>
</dbReference>
<gene>
    <name evidence="7" type="ORF">LFA_3450</name>
</gene>
<dbReference type="STRING" id="1212491.LFA_3450"/>